<protein>
    <submittedName>
        <fullName evidence="1">Uncharacterized protein</fullName>
    </submittedName>
</protein>
<keyword evidence="2" id="KW-1185">Reference proteome</keyword>
<organism evidence="1 2">
    <name type="scientific">Weissella soli</name>
    <dbReference type="NCBI Taxonomy" id="155866"/>
    <lineage>
        <taxon>Bacteria</taxon>
        <taxon>Bacillati</taxon>
        <taxon>Bacillota</taxon>
        <taxon>Bacilli</taxon>
        <taxon>Lactobacillales</taxon>
        <taxon>Lactobacillaceae</taxon>
        <taxon>Weissella</taxon>
    </lineage>
</organism>
<evidence type="ECO:0000313" key="2">
    <source>
        <dbReference type="Proteomes" id="UP000254912"/>
    </source>
</evidence>
<gene>
    <name evidence="1" type="ORF">DFP99_1307</name>
</gene>
<dbReference type="Proteomes" id="UP000254912">
    <property type="component" value="Unassembled WGS sequence"/>
</dbReference>
<dbReference type="OrthoDB" id="2248799at2"/>
<comment type="caution">
    <text evidence="1">The sequence shown here is derived from an EMBL/GenBank/DDBJ whole genome shotgun (WGS) entry which is preliminary data.</text>
</comment>
<dbReference type="RefSeq" id="WP_070230496.1">
    <property type="nucleotide sequence ID" value="NZ_BJYO01000004.1"/>
</dbReference>
<dbReference type="AlphaFoldDB" id="A0A288QNV3"/>
<name>A0A288QNV3_9LACO</name>
<evidence type="ECO:0000313" key="1">
    <source>
        <dbReference type="EMBL" id="RDL05351.1"/>
    </source>
</evidence>
<accession>A0A288QNV3</accession>
<dbReference type="EMBL" id="QRAS01000003">
    <property type="protein sequence ID" value="RDL05351.1"/>
    <property type="molecule type" value="Genomic_DNA"/>
</dbReference>
<proteinExistence type="predicted"/>
<dbReference type="KEGG" id="wso:WSWS_01302"/>
<dbReference type="GeneID" id="94546488"/>
<sequence>MSDHVQNHVSAYVDLLTADVHSIEAQLGKIRLLSETSDPIIVHDVASALVTSELATEWVVVPRQFKQVDWYMMAMHRFLTFAGIDNFDILTPEDREELTLVIEGLTVPGVFQFVLNDDNVHGGAYFTEMGTGEKLFYWSLERKGLFFNSHAITNLLVANYRTHAAANIIRPLANLLLEFGRYMERTFGYDVDYNILETKDSFLYPMVQSEMPAGMIDRLFILSAESHYFLQGIHNGAGMVLDHGVELRVFYERNLAAIGGQEWHFQVVDGTDAVSLLDVLLDYEFIGVWYLRERKTIEVASRESVFKVGVRKRTEATGVKVELLLPREMY</sequence>
<reference evidence="1 2" key="1">
    <citation type="submission" date="2018-07" db="EMBL/GenBank/DDBJ databases">
        <title>Genomic Encyclopedia of Type Strains, Phase III (KMG-III): the genomes of soil and plant-associated and newly described type strains.</title>
        <authorList>
            <person name="Whitman W."/>
        </authorList>
    </citation>
    <scope>NUCLEOTIDE SEQUENCE [LARGE SCALE GENOMIC DNA]</scope>
    <source>
        <strain evidence="1 2">CECT 7031</strain>
    </source>
</reference>